<comment type="subcellular location">
    <subcellularLocation>
        <location evidence="1">Secreted</location>
    </subcellularLocation>
</comment>
<dbReference type="InterPro" id="IPR013783">
    <property type="entry name" value="Ig-like_fold"/>
</dbReference>
<dbReference type="InterPro" id="IPR056823">
    <property type="entry name" value="TEN-like_YD-shell"/>
</dbReference>
<keyword evidence="4" id="KW-0677">Repeat</keyword>
<evidence type="ECO:0000259" key="8">
    <source>
        <dbReference type="Pfam" id="PF25023"/>
    </source>
</evidence>
<dbReference type="GO" id="GO:0005737">
    <property type="term" value="C:cytoplasm"/>
    <property type="evidence" value="ECO:0007669"/>
    <property type="project" value="InterPro"/>
</dbReference>
<dbReference type="EMBL" id="MFWE01000002">
    <property type="protein sequence ID" value="OGJ10820.1"/>
    <property type="molecule type" value="Genomic_DNA"/>
</dbReference>
<evidence type="ECO:0000256" key="7">
    <source>
        <dbReference type="SAM" id="SignalP"/>
    </source>
</evidence>
<evidence type="ECO:0000256" key="1">
    <source>
        <dbReference type="ARBA" id="ARBA00004613"/>
    </source>
</evidence>
<dbReference type="InterPro" id="IPR050708">
    <property type="entry name" value="T6SS_VgrG/RHS"/>
</dbReference>
<dbReference type="Pfam" id="PF25788">
    <property type="entry name" value="Ig_Rha78A_N"/>
    <property type="match status" value="2"/>
</dbReference>
<feature type="compositionally biased region" description="Polar residues" evidence="6">
    <location>
        <begin position="2666"/>
        <end position="2678"/>
    </location>
</feature>
<keyword evidence="3 7" id="KW-0732">Signal</keyword>
<feature type="signal peptide" evidence="7">
    <location>
        <begin position="1"/>
        <end position="31"/>
    </location>
</feature>
<evidence type="ECO:0000256" key="5">
    <source>
        <dbReference type="ARBA" id="ARBA00023026"/>
    </source>
</evidence>
<reference evidence="9 10" key="1">
    <citation type="journal article" date="2016" name="Nat. Commun.">
        <title>Thousands of microbial genomes shed light on interconnected biogeochemical processes in an aquifer system.</title>
        <authorList>
            <person name="Anantharaman K."/>
            <person name="Brown C.T."/>
            <person name="Hug L.A."/>
            <person name="Sharon I."/>
            <person name="Castelle C.J."/>
            <person name="Probst A.J."/>
            <person name="Thomas B.C."/>
            <person name="Singh A."/>
            <person name="Wilkins M.J."/>
            <person name="Karaoz U."/>
            <person name="Brodie E.L."/>
            <person name="Williams K.H."/>
            <person name="Hubbard S.S."/>
            <person name="Banfield J.F."/>
        </authorList>
    </citation>
    <scope>NUCLEOTIDE SEQUENCE [LARGE SCALE GENOMIC DNA]</scope>
</reference>
<sequence length="2690" mass="298705">MKKYSSRFVNVPLILIWMLASVLVFPSSANATISDDNYYGPQRLVSTPNKLTNSGNTPSGAFTHDIPIKTPPGRNGIEPNLTLQYNSQNTTKGNLYGYGWDIQIPYIQRLNKYGTEKLYTSHYFTSSLSGDLEDISLTDGEHGTYGAKVDTGDFLKYNYSSGTDGWTVTDKKGTIYTFGTTSNTEQRDPNDSAKTYKWYLKEIRDLNNNYVSFEYAQDNAQVYPYKIKYTGNDVTDGIFEIEFLKEARDDDTTSYESGFAIKTLYRIYEIQAKISGTWIRKYELDYSTGDNTKRSLLTSVTETGKDESANTLTFPATSFTYQEHGDSWTEDTNWVLPEDLDSLSVFVSDINADSLPDIIQSQDVSGTHYYDIYINDGIDGWYDDTQNWDLPVALSGTNGPFAHTFLVDVDGDGYTDILKSVYSSGSRAVYINNGDGTGWTEDENYVIPFSFETAGSATEHAYRLFDVNGDGLIDVVYAKDAGGGSIEDYVYINDGDGTGWTEDTNWTLPEYFSGQMGGARYNIRVFDVNGDGLSDIVSSENTVGGHYDDVYLNNGTDTWVEDTNWTVPVNFENNGAGQRQIAIMDVNNDGLLDLVDADSDAQYRKIYLNKGDGTGWTQDTSYSVPVSVKSEDVRYFDINGDGLIDFNKADTSGGNFYDNVYENDGDEVDLLSQITTSKGAVITPLYKASTAYKDGSSNLLNVLPFTFDTVYSIATSDGVGNTSTETLSYEGGKYYYGDERDRKFAGFNKVITTDGSSYVTKNFYHQGNTTDSSNGEYSDDDSKIGQMYRSEVYDDSSNKYAQSTYKWDKYDLGNGRDFVKLIQKIDFTYDGDADHKDTAESYTYENTYGNLTQKITWGEVTGSGDGTYTDTGTDKFTYDYTYAANTTDYVVGLPSEEDVIDQNSNKVKETRFYYDAQTLGNVTDGNETKREFWKTSTTYIDTGKTYNSYGLVATEKDGRDKTTTYTYDANNLYPATVANPLSQNTTYTYDYSNGKVKTTTDPNTRVFETVYDALDRPLTEKIPDIASPGTLVNKTTYTYTDNVVPSKVQVTNHLDGSVSFDVYTYIDGLGKKIQERKEAEDSVYSVKDFVYNEVGKLKKESLPYFSSGTTRTNATTNNYLYINYTYDPLERIKTIINALGTTTNTYDQWETVTTDPKIINKDTHHDAYNQLITVEEHNGGSTYTTAYEYNGLGKLTKITDNASNLRNFTYDGLGRRLTAQDLHASGDGSYGTWTYVYDDAGNITQTIDPKSQTVNYTYDDTNRTLTEDYTGVANTEVTYVYDTGTNGIGHLYTATVYSGPVTTYTYNSRGGVASETKNISSTNYATSNEYDRQGNLTKIVYPDNAEVAYEYNTAGLLEAVSRKESGGSYTYIITDYDYAPTEKVTYKDFSNAIDTYLTYDPNKMYRLVNLFSIDPPEDEVVETPIAETPAKVEVIETSIEEIPTEIENPVQEVLDTSTEQVVELEEEVMPETITPSSQEETYTIPLLSAEETQTETVIEEKSNKAEEAPVEVVIEEPDYYQLENKFPDIGLQENKEKRTANGKIYSLGKDEKEKDIERMVLFQTPIHYKNKKTKKLEEIDTRLIPKADGWKMDKAPYSVVLKNVFENDFLSVMRNGLKLDFSLHKDEASNFSLSQGFKADSGDKKDRLIRYNNAVAPGIHIEVDAKNEALTKDIVIDSFSSIPASEKENYEVSFDVIANSAITIESEDGTIKDTGEVLSTEKVTTIKTESEDTLYIWPGIAEDAEGLSTPITLEYTKTDAGFLLTKKIPMAWLEKAAYPVRTDATVSYYAGSGDGLVSTDSFYHGTWADARNETDGDDVNYTSTDENNAVFSTSDANKFGIGRSFFPFDTSSLNDGAEITGAKLSLYVVFKRDQDDDGNDYAVVVSGTQASTSSLSLADYDQVGSTAWSSTLDFGSIGEGSRIDLNLNSSGLSNISKTSWTKLAVREGHDFANDQMANYKMNVLGVYYSERSGDYYDPYLDITYTVNTAPTAPTSLQTEGATNPIDITDGTPEFSAIYTDDNAGDTAPYYQVQVIASGGSFTSPLWDSTKTAFGTPVAKDARSADISYGGSALSMNAVKYYWRIKFWDTADLAGAWTDGTANFTVAGTPTGPTGLYSGCTTAQSGSTNPTGLKCGTPVFSATYNDSDENAISRKFRIQVNTQADFAGTTLWDSGSSGTSMPDVDEGNRSWDIVYAGDPLTYATTTYYWRIKYWDHSNLEGDWSDVATFGTYNSKVYQDNHYTYDANGNITKIVDSSDTDSARTVTYSYDDLNRLLSATATDVASGTSTYTHTYTYDSIGNILTRTDASGSYTYSGSGNYNPHAVTSIGSINYTYDDNGNMLTETSGLSNTWDYRNRLTQAVKGGITSTYTYDHTEKRMTANDGTATTTYPNNLYNIKGSVKTKHVYANNELIATVVYDGSTTTVYHDHTDHLSGTGTITSSTPSEIQTLDYFPYGNIRINDKAGSFDEQRKHTGHEYDVDTSLTYANARYYHSTSGRFLSQDPVFLNLGVDKRTEQVLFDPQLINSYSYTRNNPLIYTDPDGEIAFPAAVLAVVSIYGYLSNLIDAYEFKTVVIDYPEVHSIEEINRAGNQIISNLVLFGAGRISTTIEKAVLDIGTTTLDVLDNYFGEDTYKNLNDNKKSDILPSNSSNSQSSSNLWQSTSTISEQKSSKMNSVSETPDSKIKSTNNKK</sequence>
<organism evidence="9 10">
    <name type="scientific">Candidatus Nomurabacteria bacterium RIFOXYC2_FULL_36_19</name>
    <dbReference type="NCBI Taxonomy" id="1801806"/>
    <lineage>
        <taxon>Bacteria</taxon>
        <taxon>Candidatus Nomuraibacteriota</taxon>
    </lineage>
</organism>
<feature type="chain" id="PRO_5009527581" description="Teneurin-like YD-shell domain-containing protein" evidence="7">
    <location>
        <begin position="32"/>
        <end position="2690"/>
    </location>
</feature>
<gene>
    <name evidence="9" type="ORF">A2456_02225</name>
</gene>
<feature type="compositionally biased region" description="Low complexity" evidence="6">
    <location>
        <begin position="2643"/>
        <end position="2665"/>
    </location>
</feature>
<feature type="domain" description="Teneurin-like YD-shell" evidence="8">
    <location>
        <begin position="2240"/>
        <end position="2534"/>
    </location>
</feature>
<accession>A0A1F6YX22</accession>
<keyword evidence="2" id="KW-0964">Secreted</keyword>
<feature type="region of interest" description="Disordered" evidence="6">
    <location>
        <begin position="2638"/>
        <end position="2690"/>
    </location>
</feature>
<dbReference type="InterPro" id="IPR022385">
    <property type="entry name" value="Rhs_assc_core"/>
</dbReference>
<dbReference type="Gene3D" id="2.60.40.10">
    <property type="entry name" value="Immunoglobulins"/>
    <property type="match status" value="1"/>
</dbReference>
<dbReference type="InterPro" id="IPR013517">
    <property type="entry name" value="FG-GAP"/>
</dbReference>
<dbReference type="GO" id="GO:0005576">
    <property type="term" value="C:extracellular region"/>
    <property type="evidence" value="ECO:0007669"/>
    <property type="project" value="UniProtKB-SubCell"/>
</dbReference>
<evidence type="ECO:0000313" key="9">
    <source>
        <dbReference type="EMBL" id="OGJ10820.1"/>
    </source>
</evidence>
<dbReference type="Pfam" id="PF13517">
    <property type="entry name" value="FG-GAP_3"/>
    <property type="match status" value="2"/>
</dbReference>
<dbReference type="PANTHER" id="PTHR32305:SF17">
    <property type="entry name" value="TRNA NUCLEASE WAPA"/>
    <property type="match status" value="1"/>
</dbReference>
<protein>
    <recommendedName>
        <fullName evidence="8">Teneurin-like YD-shell domain-containing protein</fullName>
    </recommendedName>
</protein>
<dbReference type="InterPro" id="IPR028994">
    <property type="entry name" value="Integrin_alpha_N"/>
</dbReference>
<proteinExistence type="predicted"/>
<dbReference type="Pfam" id="PF03534">
    <property type="entry name" value="SpvB"/>
    <property type="match status" value="1"/>
</dbReference>
<dbReference type="NCBIfam" id="TIGR03696">
    <property type="entry name" value="Rhs_assc_core"/>
    <property type="match status" value="1"/>
</dbReference>
<evidence type="ECO:0000256" key="2">
    <source>
        <dbReference type="ARBA" id="ARBA00022525"/>
    </source>
</evidence>
<evidence type="ECO:0000256" key="6">
    <source>
        <dbReference type="SAM" id="MobiDB-lite"/>
    </source>
</evidence>
<evidence type="ECO:0000256" key="3">
    <source>
        <dbReference type="ARBA" id="ARBA00022729"/>
    </source>
</evidence>
<dbReference type="PANTHER" id="PTHR32305">
    <property type="match status" value="1"/>
</dbReference>
<keyword evidence="5" id="KW-0843">Virulence</keyword>
<dbReference type="InterPro" id="IPR003284">
    <property type="entry name" value="Sal_SpvB"/>
</dbReference>
<name>A0A1F6YX22_9BACT</name>
<comment type="caution">
    <text evidence="9">The sequence shown here is derived from an EMBL/GenBank/DDBJ whole genome shotgun (WGS) entry which is preliminary data.</text>
</comment>
<evidence type="ECO:0000256" key="4">
    <source>
        <dbReference type="ARBA" id="ARBA00022737"/>
    </source>
</evidence>
<evidence type="ECO:0000313" key="10">
    <source>
        <dbReference type="Proteomes" id="UP000178975"/>
    </source>
</evidence>
<dbReference type="Proteomes" id="UP000178975">
    <property type="component" value="Unassembled WGS sequence"/>
</dbReference>
<dbReference type="SUPFAM" id="SSF69318">
    <property type="entry name" value="Integrin alpha N-terminal domain"/>
    <property type="match status" value="1"/>
</dbReference>
<dbReference type="Gene3D" id="2.180.10.10">
    <property type="entry name" value="RHS repeat-associated core"/>
    <property type="match status" value="3"/>
</dbReference>
<dbReference type="Pfam" id="PF25023">
    <property type="entry name" value="TEN_YD-shell"/>
    <property type="match status" value="1"/>
</dbReference>